<feature type="region of interest" description="Disordered" evidence="1">
    <location>
        <begin position="140"/>
        <end position="169"/>
    </location>
</feature>
<organism evidence="3 4">
    <name type="scientific">Lipomyces starkeyi NRRL Y-11557</name>
    <dbReference type="NCBI Taxonomy" id="675824"/>
    <lineage>
        <taxon>Eukaryota</taxon>
        <taxon>Fungi</taxon>
        <taxon>Dikarya</taxon>
        <taxon>Ascomycota</taxon>
        <taxon>Saccharomycotina</taxon>
        <taxon>Lipomycetes</taxon>
        <taxon>Lipomycetales</taxon>
        <taxon>Lipomycetaceae</taxon>
        <taxon>Lipomyces</taxon>
    </lineage>
</organism>
<evidence type="ECO:0000256" key="1">
    <source>
        <dbReference type="SAM" id="MobiDB-lite"/>
    </source>
</evidence>
<keyword evidence="2" id="KW-0472">Membrane</keyword>
<reference evidence="3 4" key="1">
    <citation type="journal article" date="2016" name="Proc. Natl. Acad. Sci. U.S.A.">
        <title>Comparative genomics of biotechnologically important yeasts.</title>
        <authorList>
            <person name="Riley R."/>
            <person name="Haridas S."/>
            <person name="Wolfe K.H."/>
            <person name="Lopes M.R."/>
            <person name="Hittinger C.T."/>
            <person name="Goeker M."/>
            <person name="Salamov A.A."/>
            <person name="Wisecaver J.H."/>
            <person name="Long T.M."/>
            <person name="Calvey C.H."/>
            <person name="Aerts A.L."/>
            <person name="Barry K.W."/>
            <person name="Choi C."/>
            <person name="Clum A."/>
            <person name="Coughlan A.Y."/>
            <person name="Deshpande S."/>
            <person name="Douglass A.P."/>
            <person name="Hanson S.J."/>
            <person name="Klenk H.-P."/>
            <person name="LaButti K.M."/>
            <person name="Lapidus A."/>
            <person name="Lindquist E.A."/>
            <person name="Lipzen A.M."/>
            <person name="Meier-Kolthoff J.P."/>
            <person name="Ohm R.A."/>
            <person name="Otillar R.P."/>
            <person name="Pangilinan J.L."/>
            <person name="Peng Y."/>
            <person name="Rokas A."/>
            <person name="Rosa C.A."/>
            <person name="Scheuner C."/>
            <person name="Sibirny A.A."/>
            <person name="Slot J.C."/>
            <person name="Stielow J.B."/>
            <person name="Sun H."/>
            <person name="Kurtzman C.P."/>
            <person name="Blackwell M."/>
            <person name="Grigoriev I.V."/>
            <person name="Jeffries T.W."/>
        </authorList>
    </citation>
    <scope>NUCLEOTIDE SEQUENCE [LARGE SCALE GENOMIC DNA]</scope>
    <source>
        <strain evidence="3 4">NRRL Y-11557</strain>
    </source>
</reference>
<dbReference type="AlphaFoldDB" id="A0A1E3PUU9"/>
<protein>
    <submittedName>
        <fullName evidence="3">Uncharacterized protein</fullName>
    </submittedName>
</protein>
<feature type="region of interest" description="Disordered" evidence="1">
    <location>
        <begin position="1"/>
        <end position="99"/>
    </location>
</feature>
<keyword evidence="2" id="KW-0812">Transmembrane</keyword>
<evidence type="ECO:0000313" key="4">
    <source>
        <dbReference type="Proteomes" id="UP000094385"/>
    </source>
</evidence>
<keyword evidence="2" id="KW-1133">Transmembrane helix</keyword>
<dbReference type="Proteomes" id="UP000094385">
    <property type="component" value="Unassembled WGS sequence"/>
</dbReference>
<name>A0A1E3PUU9_LIPST</name>
<gene>
    <name evidence="3" type="ORF">LIPSTDRAFT_75963</name>
</gene>
<sequence length="213" mass="22630">MLPSTTADVRNKTYSTVPQLSSASRQPPTRYTDNPSYVPSPRQQSRTNQSASYGTYESGNPFADPPSPPERYYSHGSAPSQPYNTAQSGRGFDPEKHSPRSRIFGLQRRNFAILLCVAATVVVAIVVAATVKNVSHLMSNSTSSTSALGDGAAKGSSSSSATSDTTTSSHTAAPTMFVGWHNSTNSTYTYPNSTVSALPTASPSSNITGHYYF</sequence>
<proteinExistence type="predicted"/>
<evidence type="ECO:0000256" key="2">
    <source>
        <dbReference type="SAM" id="Phobius"/>
    </source>
</evidence>
<accession>A0A1E3PUU9</accession>
<dbReference type="OrthoDB" id="10493733at2759"/>
<dbReference type="EMBL" id="KV454304">
    <property type="protein sequence ID" value="ODQ69209.1"/>
    <property type="molecule type" value="Genomic_DNA"/>
</dbReference>
<keyword evidence="4" id="KW-1185">Reference proteome</keyword>
<evidence type="ECO:0000313" key="3">
    <source>
        <dbReference type="EMBL" id="ODQ69209.1"/>
    </source>
</evidence>
<feature type="compositionally biased region" description="Polar residues" evidence="1">
    <location>
        <begin position="1"/>
        <end position="58"/>
    </location>
</feature>
<feature type="transmembrane region" description="Helical" evidence="2">
    <location>
        <begin position="111"/>
        <end position="131"/>
    </location>
</feature>
<feature type="compositionally biased region" description="Polar residues" evidence="1">
    <location>
        <begin position="77"/>
        <end position="88"/>
    </location>
</feature>